<keyword evidence="3 6" id="KW-1133">Transmembrane helix</keyword>
<sequence>MIREIGVMTGRNLRISLTVRSLVQLVITPLVFFAGFGIVLAQLLTSRGVPFAQFLPPAIIMMAMGFTTISTAFFIAADRRDGMIDRFRTLPISGLSVLVARLGADAVRCLVPIAVIVAAGYVVGFRFADPLGAAAFVVVAVAFALSFALGAAVIGLRSSEPEAIGSMVFLVTLPVLNLSTVFAPAGVFPGWLQPVVHANPYTAVVDALRGLAAGQAVAWGPPLAWIAGLCAVFGWIAVRAFRRSG</sequence>
<dbReference type="GO" id="GO:0043190">
    <property type="term" value="C:ATP-binding cassette (ABC) transporter complex"/>
    <property type="evidence" value="ECO:0007669"/>
    <property type="project" value="InterPro"/>
</dbReference>
<dbReference type="GO" id="GO:0140359">
    <property type="term" value="F:ABC-type transporter activity"/>
    <property type="evidence" value="ECO:0007669"/>
    <property type="project" value="InterPro"/>
</dbReference>
<feature type="transmembrane region" description="Helical" evidence="6">
    <location>
        <begin position="21"/>
        <end position="43"/>
    </location>
</feature>
<evidence type="ECO:0000256" key="6">
    <source>
        <dbReference type="SAM" id="Phobius"/>
    </source>
</evidence>
<feature type="transmembrane region" description="Helical" evidence="6">
    <location>
        <begin position="55"/>
        <end position="77"/>
    </location>
</feature>
<feature type="transmembrane region" description="Helical" evidence="6">
    <location>
        <begin position="168"/>
        <end position="192"/>
    </location>
</feature>
<evidence type="ECO:0000256" key="5">
    <source>
        <dbReference type="ARBA" id="ARBA00023251"/>
    </source>
</evidence>
<dbReference type="GO" id="GO:0046677">
    <property type="term" value="P:response to antibiotic"/>
    <property type="evidence" value="ECO:0007669"/>
    <property type="project" value="UniProtKB-KW"/>
</dbReference>
<dbReference type="EMBL" id="JACHJB010000002">
    <property type="protein sequence ID" value="MBB6347818.1"/>
    <property type="molecule type" value="Genomic_DNA"/>
</dbReference>
<dbReference type="PROSITE" id="PS51012">
    <property type="entry name" value="ABC_TM2"/>
    <property type="match status" value="1"/>
</dbReference>
<dbReference type="Proteomes" id="UP000583800">
    <property type="component" value="Unassembled WGS sequence"/>
</dbReference>
<evidence type="ECO:0000313" key="8">
    <source>
        <dbReference type="EMBL" id="MBB6347818.1"/>
    </source>
</evidence>
<evidence type="ECO:0000256" key="3">
    <source>
        <dbReference type="ARBA" id="ARBA00022989"/>
    </source>
</evidence>
<dbReference type="RefSeq" id="WP_185085699.1">
    <property type="nucleotide sequence ID" value="NZ_JACHJB010000002.1"/>
</dbReference>
<dbReference type="InterPro" id="IPR013525">
    <property type="entry name" value="ABC2_TM"/>
</dbReference>
<reference evidence="8 9" key="1">
    <citation type="submission" date="2020-08" db="EMBL/GenBank/DDBJ databases">
        <title>Sequencing the genomes of 1000 actinobacteria strains.</title>
        <authorList>
            <person name="Klenk H.-P."/>
        </authorList>
    </citation>
    <scope>NUCLEOTIDE SEQUENCE [LARGE SCALE GENOMIC DNA]</scope>
    <source>
        <strain evidence="8 9">DSM 45913</strain>
    </source>
</reference>
<dbReference type="InterPro" id="IPR000412">
    <property type="entry name" value="ABC_2_transport"/>
</dbReference>
<organism evidence="8 9">
    <name type="scientific">Nonomuraea muscovyensis</name>
    <dbReference type="NCBI Taxonomy" id="1124761"/>
    <lineage>
        <taxon>Bacteria</taxon>
        <taxon>Bacillati</taxon>
        <taxon>Actinomycetota</taxon>
        <taxon>Actinomycetes</taxon>
        <taxon>Streptosporangiales</taxon>
        <taxon>Streptosporangiaceae</taxon>
        <taxon>Nonomuraea</taxon>
    </lineage>
</organism>
<name>A0A7X0C3H4_9ACTN</name>
<dbReference type="PANTHER" id="PTHR43229">
    <property type="entry name" value="NODULATION PROTEIN J"/>
    <property type="match status" value="1"/>
</dbReference>
<evidence type="ECO:0000256" key="2">
    <source>
        <dbReference type="ARBA" id="ARBA00022692"/>
    </source>
</evidence>
<keyword evidence="5" id="KW-0046">Antibiotic resistance</keyword>
<feature type="domain" description="ABC transmembrane type-2" evidence="7">
    <location>
        <begin position="20"/>
        <end position="244"/>
    </location>
</feature>
<dbReference type="PANTHER" id="PTHR43229:SF2">
    <property type="entry name" value="NODULATION PROTEIN J"/>
    <property type="match status" value="1"/>
</dbReference>
<keyword evidence="9" id="KW-1185">Reference proteome</keyword>
<dbReference type="InterPro" id="IPR047817">
    <property type="entry name" value="ABC2_TM_bact-type"/>
</dbReference>
<evidence type="ECO:0000259" key="7">
    <source>
        <dbReference type="PROSITE" id="PS51012"/>
    </source>
</evidence>
<proteinExistence type="predicted"/>
<protein>
    <submittedName>
        <fullName evidence="8">ABC-2 type transport system permease protein</fullName>
    </submittedName>
</protein>
<accession>A0A7X0C3H4</accession>
<dbReference type="AlphaFoldDB" id="A0A7X0C3H4"/>
<feature type="transmembrane region" description="Helical" evidence="6">
    <location>
        <begin position="98"/>
        <end position="121"/>
    </location>
</feature>
<dbReference type="Pfam" id="PF12698">
    <property type="entry name" value="ABC2_membrane_3"/>
    <property type="match status" value="1"/>
</dbReference>
<comment type="caution">
    <text evidence="8">The sequence shown here is derived from an EMBL/GenBank/DDBJ whole genome shotgun (WGS) entry which is preliminary data.</text>
</comment>
<evidence type="ECO:0000256" key="4">
    <source>
        <dbReference type="ARBA" id="ARBA00023136"/>
    </source>
</evidence>
<evidence type="ECO:0000313" key="9">
    <source>
        <dbReference type="Proteomes" id="UP000583800"/>
    </source>
</evidence>
<keyword evidence="2 6" id="KW-0812">Transmembrane</keyword>
<comment type="subcellular location">
    <subcellularLocation>
        <location evidence="1">Membrane</location>
        <topology evidence="1">Multi-pass membrane protein</topology>
    </subcellularLocation>
</comment>
<keyword evidence="4 6" id="KW-0472">Membrane</keyword>
<dbReference type="PIRSF" id="PIRSF006648">
    <property type="entry name" value="DrrB"/>
    <property type="match status" value="1"/>
</dbReference>
<evidence type="ECO:0000256" key="1">
    <source>
        <dbReference type="ARBA" id="ARBA00004141"/>
    </source>
</evidence>
<gene>
    <name evidence="8" type="ORF">FHU36_004363</name>
</gene>
<dbReference type="InterPro" id="IPR051784">
    <property type="entry name" value="Nod_factor_ABC_transporter"/>
</dbReference>
<feature type="transmembrane region" description="Helical" evidence="6">
    <location>
        <begin position="223"/>
        <end position="241"/>
    </location>
</feature>
<feature type="transmembrane region" description="Helical" evidence="6">
    <location>
        <begin position="133"/>
        <end position="156"/>
    </location>
</feature>